<sequence>MIFYPEHLKHKWPENGAVSYYDIIQQPTYRLNNANPAWRYALFYAKITLAHLIICVVITTVLLAITGTTESPTAILPTSLQSWTTFLGITSALLAAIQFAPQLIHTYELKLVGALSIPTMVIQIPGTGMMVAGIALQSSVNWTSWFTYLVSLVMESALLVMCIAWKFRQKRLGIDDFGNRIAPDIVSEEIDAPEAVIEERTLLIERC</sequence>
<dbReference type="InterPro" id="IPR006603">
    <property type="entry name" value="PQ-loop_rpt"/>
</dbReference>
<keyword evidence="7" id="KW-1185">Reference proteome</keyword>
<dbReference type="Pfam" id="PF04193">
    <property type="entry name" value="PQ-loop"/>
    <property type="match status" value="1"/>
</dbReference>
<evidence type="ECO:0000256" key="5">
    <source>
        <dbReference type="SAM" id="Phobius"/>
    </source>
</evidence>
<keyword evidence="2 5" id="KW-0812">Transmembrane</keyword>
<accession>A0AAD5YPY8</accession>
<evidence type="ECO:0000256" key="2">
    <source>
        <dbReference type="ARBA" id="ARBA00022692"/>
    </source>
</evidence>
<evidence type="ECO:0000313" key="7">
    <source>
        <dbReference type="Proteomes" id="UP001213000"/>
    </source>
</evidence>
<dbReference type="Proteomes" id="UP001213000">
    <property type="component" value="Unassembled WGS sequence"/>
</dbReference>
<feature type="transmembrane region" description="Helical" evidence="5">
    <location>
        <begin position="80"/>
        <end position="99"/>
    </location>
</feature>
<dbReference type="PANTHER" id="PTHR16201">
    <property type="entry name" value="SEVEN TRANSMEMBRANE PROTEIN 1-RELATED"/>
    <property type="match status" value="1"/>
</dbReference>
<organism evidence="6 7">
    <name type="scientific">Leucocoprinus birnbaumii</name>
    <dbReference type="NCBI Taxonomy" id="56174"/>
    <lineage>
        <taxon>Eukaryota</taxon>
        <taxon>Fungi</taxon>
        <taxon>Dikarya</taxon>
        <taxon>Basidiomycota</taxon>
        <taxon>Agaricomycotina</taxon>
        <taxon>Agaricomycetes</taxon>
        <taxon>Agaricomycetidae</taxon>
        <taxon>Agaricales</taxon>
        <taxon>Agaricineae</taxon>
        <taxon>Agaricaceae</taxon>
        <taxon>Leucocoprinus</taxon>
    </lineage>
</organism>
<feature type="transmembrane region" description="Helical" evidence="5">
    <location>
        <begin position="111"/>
        <end position="136"/>
    </location>
</feature>
<evidence type="ECO:0000256" key="1">
    <source>
        <dbReference type="ARBA" id="ARBA00004141"/>
    </source>
</evidence>
<gene>
    <name evidence="6" type="ORF">NP233_g10332</name>
</gene>
<feature type="transmembrane region" description="Helical" evidence="5">
    <location>
        <begin position="142"/>
        <end position="165"/>
    </location>
</feature>
<dbReference type="Gene3D" id="1.20.1280.290">
    <property type="match status" value="1"/>
</dbReference>
<dbReference type="EMBL" id="JANIEX010001039">
    <property type="protein sequence ID" value="KAJ3561207.1"/>
    <property type="molecule type" value="Genomic_DNA"/>
</dbReference>
<dbReference type="PANTHER" id="PTHR16201:SF11">
    <property type="entry name" value="PQ-LOOP REPEAT-CONTAINING PROTEIN"/>
    <property type="match status" value="1"/>
</dbReference>
<evidence type="ECO:0000256" key="3">
    <source>
        <dbReference type="ARBA" id="ARBA00022989"/>
    </source>
</evidence>
<protein>
    <submittedName>
        <fullName evidence="6">Uncharacterized protein</fullName>
    </submittedName>
</protein>
<reference evidence="6" key="1">
    <citation type="submission" date="2022-07" db="EMBL/GenBank/DDBJ databases">
        <title>Genome Sequence of Leucocoprinus birnbaumii.</title>
        <authorList>
            <person name="Buettner E."/>
        </authorList>
    </citation>
    <scope>NUCLEOTIDE SEQUENCE</scope>
    <source>
        <strain evidence="6">VT141</strain>
    </source>
</reference>
<keyword evidence="3 5" id="KW-1133">Transmembrane helix</keyword>
<comment type="caution">
    <text evidence="6">The sequence shown here is derived from an EMBL/GenBank/DDBJ whole genome shotgun (WGS) entry which is preliminary data.</text>
</comment>
<dbReference type="InterPro" id="IPR051415">
    <property type="entry name" value="LAAT-1"/>
</dbReference>
<comment type="subcellular location">
    <subcellularLocation>
        <location evidence="1">Membrane</location>
        <topology evidence="1">Multi-pass membrane protein</topology>
    </subcellularLocation>
</comment>
<name>A0AAD5YPY8_9AGAR</name>
<evidence type="ECO:0000256" key="4">
    <source>
        <dbReference type="ARBA" id="ARBA00023136"/>
    </source>
</evidence>
<dbReference type="GO" id="GO:0016020">
    <property type="term" value="C:membrane"/>
    <property type="evidence" value="ECO:0007669"/>
    <property type="project" value="UniProtKB-SubCell"/>
</dbReference>
<proteinExistence type="predicted"/>
<dbReference type="AlphaFoldDB" id="A0AAD5YPY8"/>
<evidence type="ECO:0000313" key="6">
    <source>
        <dbReference type="EMBL" id="KAJ3561207.1"/>
    </source>
</evidence>
<feature type="transmembrane region" description="Helical" evidence="5">
    <location>
        <begin position="49"/>
        <end position="68"/>
    </location>
</feature>
<keyword evidence="4 5" id="KW-0472">Membrane</keyword>